<dbReference type="Proteomes" id="UP000007879">
    <property type="component" value="Unassembled WGS sequence"/>
</dbReference>
<dbReference type="KEGG" id="aqu:100632749"/>
<dbReference type="InParanoid" id="A0A1X7UVW1"/>
<dbReference type="SUPFAM" id="SSF50249">
    <property type="entry name" value="Nucleic acid-binding proteins"/>
    <property type="match status" value="1"/>
</dbReference>
<reference evidence="1" key="2">
    <citation type="submission" date="2017-05" db="UniProtKB">
        <authorList>
            <consortium name="EnsemblMetazoa"/>
        </authorList>
    </citation>
    <scope>IDENTIFICATION</scope>
</reference>
<name>A0A1X7UVW1_AMPQE</name>
<keyword evidence="2" id="KW-1185">Reference proteome</keyword>
<organism evidence="1">
    <name type="scientific">Amphimedon queenslandica</name>
    <name type="common">Sponge</name>
    <dbReference type="NCBI Taxonomy" id="400682"/>
    <lineage>
        <taxon>Eukaryota</taxon>
        <taxon>Metazoa</taxon>
        <taxon>Porifera</taxon>
        <taxon>Demospongiae</taxon>
        <taxon>Heteroscleromorpha</taxon>
        <taxon>Haplosclerida</taxon>
        <taxon>Niphatidae</taxon>
        <taxon>Amphimedon</taxon>
    </lineage>
</organism>
<evidence type="ECO:0000313" key="2">
    <source>
        <dbReference type="Proteomes" id="UP000007879"/>
    </source>
</evidence>
<dbReference type="OrthoDB" id="1078367at2759"/>
<evidence type="ECO:0000313" key="1">
    <source>
        <dbReference type="EnsemblMetazoa" id="Aqu2.1.32115_001"/>
    </source>
</evidence>
<gene>
    <name evidence="1" type="primary">100632749</name>
</gene>
<accession>A0A1X7UVW1</accession>
<proteinExistence type="predicted"/>
<dbReference type="AlphaFoldDB" id="A0A1X7UVW1"/>
<reference evidence="2" key="1">
    <citation type="journal article" date="2010" name="Nature">
        <title>The Amphimedon queenslandica genome and the evolution of animal complexity.</title>
        <authorList>
            <person name="Srivastava M."/>
            <person name="Simakov O."/>
            <person name="Chapman J."/>
            <person name="Fahey B."/>
            <person name="Gauthier M.E."/>
            <person name="Mitros T."/>
            <person name="Richards G.S."/>
            <person name="Conaco C."/>
            <person name="Dacre M."/>
            <person name="Hellsten U."/>
            <person name="Larroux C."/>
            <person name="Putnam N.H."/>
            <person name="Stanke M."/>
            <person name="Adamska M."/>
            <person name="Darling A."/>
            <person name="Degnan S.M."/>
            <person name="Oakley T.H."/>
            <person name="Plachetzki D.C."/>
            <person name="Zhai Y."/>
            <person name="Adamski M."/>
            <person name="Calcino A."/>
            <person name="Cummins S.F."/>
            <person name="Goodstein D.M."/>
            <person name="Harris C."/>
            <person name="Jackson D.J."/>
            <person name="Leys S.P."/>
            <person name="Shu S."/>
            <person name="Woodcroft B.J."/>
            <person name="Vervoort M."/>
            <person name="Kosik K.S."/>
            <person name="Manning G."/>
            <person name="Degnan B.M."/>
            <person name="Rokhsar D.S."/>
        </authorList>
    </citation>
    <scope>NUCLEOTIDE SEQUENCE [LARGE SCALE GENOMIC DNA]</scope>
</reference>
<sequence length="161" mass="18301">MLRHTVFKITRNVTSVRTVNTVAQDLSPEALAQQEFSYSKVQLLGRVGQDPKLVGLYQETALFHVFVNYHPSQLSETEPDLFGDVLRSRANWFTVFATKPSLKTYVMESVRKRTRVLCIGSLSRDAERNVFTVKLNDLILIDTPRLELNKRGTAGKRKSTS</sequence>
<protein>
    <submittedName>
        <fullName evidence="1">Uncharacterized protein</fullName>
    </submittedName>
</protein>
<dbReference type="EnsemblMetazoa" id="XM_003386504.3">
    <property type="protein sequence ID" value="XP_003386552.1"/>
    <property type="gene ID" value="LOC100632749"/>
</dbReference>
<dbReference type="InterPro" id="IPR012340">
    <property type="entry name" value="NA-bd_OB-fold"/>
</dbReference>
<dbReference type="EnsemblMetazoa" id="Aqu2.1.32115_001">
    <property type="protein sequence ID" value="Aqu2.1.32115_001"/>
    <property type="gene ID" value="Aqu2.1.32115"/>
</dbReference>
<dbReference type="Gene3D" id="2.40.50.140">
    <property type="entry name" value="Nucleic acid-binding proteins"/>
    <property type="match status" value="1"/>
</dbReference>